<keyword evidence="4 8" id="KW-0813">Transport</keyword>
<keyword evidence="11" id="KW-1185">Reference proteome</keyword>
<evidence type="ECO:0000256" key="4">
    <source>
        <dbReference type="ARBA" id="ARBA00022448"/>
    </source>
</evidence>
<protein>
    <recommendedName>
        <fullName evidence="8">Flavodoxin</fullName>
    </recommendedName>
</protein>
<sequence>MNIAIFYGSTTCYTEMTAEKLKVLLESDPALPVGSSVSLHNIKQQPLVRMQEYEVLILGISTWDFGELQEDWEAHWDDISGVDLSGKIVAIYGMGDQIGYTEWFVDAMGMLSDAIAGQDCQRIGFWSTEGYQFDKSKAVTPDGEWFVGLALDDENQYDQTDERLLGWTAQLVSELAELG</sequence>
<evidence type="ECO:0000256" key="6">
    <source>
        <dbReference type="ARBA" id="ARBA00022643"/>
    </source>
</evidence>
<dbReference type="Proteomes" id="UP001589813">
    <property type="component" value="Unassembled WGS sequence"/>
</dbReference>
<gene>
    <name evidence="10" type="primary">fldB</name>
    <name evidence="10" type="ORF">ACFFJP_11220</name>
</gene>
<evidence type="ECO:0000313" key="11">
    <source>
        <dbReference type="Proteomes" id="UP001589813"/>
    </source>
</evidence>
<dbReference type="RefSeq" id="WP_377243663.1">
    <property type="nucleotide sequence ID" value="NZ_JBHLXP010000003.1"/>
</dbReference>
<dbReference type="EMBL" id="JBHLXP010000003">
    <property type="protein sequence ID" value="MFC0048853.1"/>
    <property type="molecule type" value="Genomic_DNA"/>
</dbReference>
<dbReference type="InterPro" id="IPR029039">
    <property type="entry name" value="Flavoprotein-like_sf"/>
</dbReference>
<evidence type="ECO:0000259" key="9">
    <source>
        <dbReference type="PROSITE" id="PS50902"/>
    </source>
</evidence>
<accession>A0ABV6BFM5</accession>
<dbReference type="NCBIfam" id="NF009023">
    <property type="entry name" value="PRK12359.1"/>
    <property type="match status" value="1"/>
</dbReference>
<evidence type="ECO:0000256" key="3">
    <source>
        <dbReference type="ARBA" id="ARBA00005267"/>
    </source>
</evidence>
<name>A0ABV6BFM5_9GAMM</name>
<comment type="similarity">
    <text evidence="3 8">Belongs to the flavodoxin family.</text>
</comment>
<dbReference type="NCBIfam" id="TIGR01752">
    <property type="entry name" value="flav_long"/>
    <property type="match status" value="1"/>
</dbReference>
<dbReference type="PIRSF" id="PIRSF038996">
    <property type="entry name" value="FldA"/>
    <property type="match status" value="1"/>
</dbReference>
<evidence type="ECO:0000313" key="10">
    <source>
        <dbReference type="EMBL" id="MFC0048853.1"/>
    </source>
</evidence>
<dbReference type="PANTHER" id="PTHR42809">
    <property type="entry name" value="FLAVODOXIN 2"/>
    <property type="match status" value="1"/>
</dbReference>
<dbReference type="InterPro" id="IPR050619">
    <property type="entry name" value="Flavodoxin"/>
</dbReference>
<keyword evidence="5 8" id="KW-0285">Flavoprotein</keyword>
<dbReference type="InterPro" id="IPR008254">
    <property type="entry name" value="Flavodoxin/NO_synth"/>
</dbReference>
<dbReference type="Pfam" id="PF00258">
    <property type="entry name" value="Flavodoxin_1"/>
    <property type="match status" value="1"/>
</dbReference>
<dbReference type="InterPro" id="IPR001226">
    <property type="entry name" value="Flavodoxin_CS"/>
</dbReference>
<comment type="function">
    <text evidence="2 8">Low-potential electron donor to a number of redox enzymes.</text>
</comment>
<evidence type="ECO:0000256" key="5">
    <source>
        <dbReference type="ARBA" id="ARBA00022630"/>
    </source>
</evidence>
<dbReference type="PROSITE" id="PS50902">
    <property type="entry name" value="FLAVODOXIN_LIKE"/>
    <property type="match status" value="1"/>
</dbReference>
<reference evidence="10 11" key="1">
    <citation type="submission" date="2024-09" db="EMBL/GenBank/DDBJ databases">
        <authorList>
            <person name="Sun Q."/>
            <person name="Mori K."/>
        </authorList>
    </citation>
    <scope>NUCLEOTIDE SEQUENCE [LARGE SCALE GENOMIC DNA]</scope>
    <source>
        <strain evidence="10 11">KCTC 23315</strain>
    </source>
</reference>
<evidence type="ECO:0000256" key="8">
    <source>
        <dbReference type="PIRNR" id="PIRNR038996"/>
    </source>
</evidence>
<keyword evidence="7 8" id="KW-0249">Electron transport</keyword>
<evidence type="ECO:0000256" key="2">
    <source>
        <dbReference type="ARBA" id="ARBA00003297"/>
    </source>
</evidence>
<evidence type="ECO:0000256" key="7">
    <source>
        <dbReference type="ARBA" id="ARBA00022982"/>
    </source>
</evidence>
<organism evidence="10 11">
    <name type="scientific">Rheinheimera tilapiae</name>
    <dbReference type="NCBI Taxonomy" id="875043"/>
    <lineage>
        <taxon>Bacteria</taxon>
        <taxon>Pseudomonadati</taxon>
        <taxon>Pseudomonadota</taxon>
        <taxon>Gammaproteobacteria</taxon>
        <taxon>Chromatiales</taxon>
        <taxon>Chromatiaceae</taxon>
        <taxon>Rheinheimera</taxon>
    </lineage>
</organism>
<evidence type="ECO:0000256" key="1">
    <source>
        <dbReference type="ARBA" id="ARBA00001917"/>
    </source>
</evidence>
<proteinExistence type="inferred from homology"/>
<dbReference type="Gene3D" id="3.40.50.360">
    <property type="match status" value="1"/>
</dbReference>
<feature type="domain" description="Flavodoxin-like" evidence="9">
    <location>
        <begin position="3"/>
        <end position="172"/>
    </location>
</feature>
<dbReference type="PANTHER" id="PTHR42809:SF3">
    <property type="entry name" value="FLAVODOXIN 2"/>
    <property type="match status" value="1"/>
</dbReference>
<comment type="cofactor">
    <cofactor evidence="1 8">
        <name>FMN</name>
        <dbReference type="ChEBI" id="CHEBI:58210"/>
    </cofactor>
</comment>
<keyword evidence="6 8" id="KW-0288">FMN</keyword>
<comment type="caution">
    <text evidence="10">The sequence shown here is derived from an EMBL/GenBank/DDBJ whole genome shotgun (WGS) entry which is preliminary data.</text>
</comment>
<dbReference type="SUPFAM" id="SSF52218">
    <property type="entry name" value="Flavoproteins"/>
    <property type="match status" value="1"/>
</dbReference>
<dbReference type="InterPro" id="IPR010086">
    <property type="entry name" value="Flavodoxin_lc"/>
</dbReference>
<dbReference type="PROSITE" id="PS00201">
    <property type="entry name" value="FLAVODOXIN"/>
    <property type="match status" value="1"/>
</dbReference>